<dbReference type="GO" id="GO:0005811">
    <property type="term" value="C:lipid droplet"/>
    <property type="evidence" value="ECO:0007669"/>
    <property type="project" value="TreeGrafter"/>
</dbReference>
<dbReference type="Pfam" id="PF00106">
    <property type="entry name" value="adh_short"/>
    <property type="match status" value="1"/>
</dbReference>
<dbReference type="SUPFAM" id="SSF51735">
    <property type="entry name" value="NAD(P)-binding Rossmann-fold domains"/>
    <property type="match status" value="1"/>
</dbReference>
<dbReference type="AlphaFoldDB" id="A0A9J6BQJ6"/>
<dbReference type="GO" id="GO:0016616">
    <property type="term" value="F:oxidoreductase activity, acting on the CH-OH group of donors, NAD or NADP as acceptor"/>
    <property type="evidence" value="ECO:0007669"/>
    <property type="project" value="TreeGrafter"/>
</dbReference>
<keyword evidence="2" id="KW-1133">Transmembrane helix</keyword>
<keyword evidence="4" id="KW-1185">Reference proteome</keyword>
<comment type="similarity">
    <text evidence="1">Belongs to the short-chain dehydrogenases/reductases (SDR) family.</text>
</comment>
<keyword evidence="2" id="KW-0472">Membrane</keyword>
<feature type="transmembrane region" description="Helical" evidence="2">
    <location>
        <begin position="25"/>
        <end position="48"/>
    </location>
</feature>
<dbReference type="EMBL" id="JADBJN010000003">
    <property type="protein sequence ID" value="KAG5672140.1"/>
    <property type="molecule type" value="Genomic_DNA"/>
</dbReference>
<comment type="caution">
    <text evidence="3">The sequence shown here is derived from an EMBL/GenBank/DDBJ whole genome shotgun (WGS) entry which is preliminary data.</text>
</comment>
<dbReference type="PRINTS" id="PR00081">
    <property type="entry name" value="GDHRDH"/>
</dbReference>
<sequence>MSTNSESYDAVDSLPNSQLDNIKNLLHLFNGILYATVASIPIFFKWLFHLFLPPPLKNISGQLALITGSSAGIGRAIAMRLAREGCHIAIVNRNLKMGQKVAEEIRAQYKVKAIAFEADVSKCEDVKRLKREVEESLGNVDILVNNAGLLSLENSLLEGNDEDYQRVVDVNLTSYFWTTRAFLPGMMERKKGHIVSVSSLITKISVFGTIAYTTTKYGNIGFMEALNEDLKFFGYSDCIKTTTVLPTLVGTQRKHSQMVEAISKIPVSNVYAIAKDIVYGMQRNRRIFSVPQSAGLVGIFSWFPDDACFLGKLKLMDKSKLDEFMKIRAKK</sequence>
<dbReference type="InterPro" id="IPR002347">
    <property type="entry name" value="SDR_fam"/>
</dbReference>
<evidence type="ECO:0000313" key="3">
    <source>
        <dbReference type="EMBL" id="KAG5672140.1"/>
    </source>
</evidence>
<dbReference type="Gene3D" id="3.40.50.720">
    <property type="entry name" value="NAD(P)-binding Rossmann-like Domain"/>
    <property type="match status" value="1"/>
</dbReference>
<dbReference type="PANTHER" id="PTHR24322">
    <property type="entry name" value="PKSB"/>
    <property type="match status" value="1"/>
</dbReference>
<dbReference type="PRINTS" id="PR00080">
    <property type="entry name" value="SDRFAMILY"/>
</dbReference>
<name>A0A9J6BQJ6_POLVA</name>
<evidence type="ECO:0000256" key="1">
    <source>
        <dbReference type="RuleBase" id="RU000363"/>
    </source>
</evidence>
<reference evidence="3" key="1">
    <citation type="submission" date="2021-03" db="EMBL/GenBank/DDBJ databases">
        <title>Chromosome level genome of the anhydrobiotic midge Polypedilum vanderplanki.</title>
        <authorList>
            <person name="Yoshida Y."/>
            <person name="Kikawada T."/>
            <person name="Gusev O."/>
        </authorList>
    </citation>
    <scope>NUCLEOTIDE SEQUENCE</scope>
    <source>
        <strain evidence="3">NIAS01</strain>
        <tissue evidence="3">Whole body or cell culture</tissue>
    </source>
</reference>
<dbReference type="OrthoDB" id="6251714at2759"/>
<organism evidence="3 4">
    <name type="scientific">Polypedilum vanderplanki</name>
    <name type="common">Sleeping chironomid midge</name>
    <dbReference type="NCBI Taxonomy" id="319348"/>
    <lineage>
        <taxon>Eukaryota</taxon>
        <taxon>Metazoa</taxon>
        <taxon>Ecdysozoa</taxon>
        <taxon>Arthropoda</taxon>
        <taxon>Hexapoda</taxon>
        <taxon>Insecta</taxon>
        <taxon>Pterygota</taxon>
        <taxon>Neoptera</taxon>
        <taxon>Endopterygota</taxon>
        <taxon>Diptera</taxon>
        <taxon>Nematocera</taxon>
        <taxon>Chironomoidea</taxon>
        <taxon>Chironomidae</taxon>
        <taxon>Chironominae</taxon>
        <taxon>Polypedilum</taxon>
        <taxon>Polypedilum</taxon>
    </lineage>
</organism>
<evidence type="ECO:0000313" key="4">
    <source>
        <dbReference type="Proteomes" id="UP001107558"/>
    </source>
</evidence>
<evidence type="ECO:0000256" key="2">
    <source>
        <dbReference type="SAM" id="Phobius"/>
    </source>
</evidence>
<dbReference type="PANTHER" id="PTHR24322:SF748">
    <property type="entry name" value="FI23927P1-RELATED"/>
    <property type="match status" value="1"/>
</dbReference>
<proteinExistence type="inferred from homology"/>
<dbReference type="Proteomes" id="UP001107558">
    <property type="component" value="Chromosome 3"/>
</dbReference>
<accession>A0A9J6BQJ6</accession>
<gene>
    <name evidence="3" type="ORF">PVAND_002294</name>
</gene>
<keyword evidence="2" id="KW-0812">Transmembrane</keyword>
<protein>
    <submittedName>
        <fullName evidence="3">Uncharacterized protein</fullName>
    </submittedName>
</protein>
<dbReference type="InterPro" id="IPR036291">
    <property type="entry name" value="NAD(P)-bd_dom_sf"/>
</dbReference>